<protein>
    <submittedName>
        <fullName evidence="6">Transcriptional activator RfaH</fullName>
    </submittedName>
</protein>
<dbReference type="GO" id="GO:0006354">
    <property type="term" value="P:DNA-templated transcription elongation"/>
    <property type="evidence" value="ECO:0007669"/>
    <property type="project" value="InterPro"/>
</dbReference>
<dbReference type="InterPro" id="IPR043425">
    <property type="entry name" value="NusG-like"/>
</dbReference>
<dbReference type="InterPro" id="IPR008991">
    <property type="entry name" value="Translation_prot_SH3-like_sf"/>
</dbReference>
<dbReference type="KEGG" id="rpod:E0E05_09540"/>
<dbReference type="CDD" id="cd09892">
    <property type="entry name" value="NGN_SP_RfaH"/>
    <property type="match status" value="1"/>
</dbReference>
<feature type="domain" description="NusG-like N-terminal" evidence="5">
    <location>
        <begin position="62"/>
        <end position="161"/>
    </location>
</feature>
<evidence type="ECO:0000259" key="5">
    <source>
        <dbReference type="SMART" id="SM00738"/>
    </source>
</evidence>
<keyword evidence="3" id="KW-0804">Transcription</keyword>
<dbReference type="SMART" id="SM00738">
    <property type="entry name" value="NGN"/>
    <property type="match status" value="1"/>
</dbReference>
<accession>A0A4P6V096</accession>
<dbReference type="SUPFAM" id="SSF50104">
    <property type="entry name" value="Translation proteins SH3-like domain"/>
    <property type="match status" value="1"/>
</dbReference>
<evidence type="ECO:0000256" key="3">
    <source>
        <dbReference type="ARBA" id="ARBA00023163"/>
    </source>
</evidence>
<evidence type="ECO:0000256" key="4">
    <source>
        <dbReference type="SAM" id="MobiDB-lite"/>
    </source>
</evidence>
<dbReference type="Proteomes" id="UP000293719">
    <property type="component" value="Chromosome"/>
</dbReference>
<dbReference type="AlphaFoldDB" id="A0A4P6V096"/>
<dbReference type="SUPFAM" id="SSF82679">
    <property type="entry name" value="N-utilization substance G protein NusG, N-terminal domain"/>
    <property type="match status" value="1"/>
</dbReference>
<keyword evidence="7" id="KW-1185">Reference proteome</keyword>
<dbReference type="InterPro" id="IPR006645">
    <property type="entry name" value="NGN-like_dom"/>
</dbReference>
<keyword evidence="1" id="KW-0889">Transcription antitermination</keyword>
<dbReference type="Gene3D" id="3.30.70.940">
    <property type="entry name" value="NusG, N-terminal domain"/>
    <property type="match status" value="1"/>
</dbReference>
<keyword evidence="2" id="KW-0805">Transcription regulation</keyword>
<sequence>MPPAGSRWLGAAPVFPLGPPSSSRPRRRERLRLPRHIVANCSNLSDRTFEIRERSVIDRDRTFTWYLAQLKPNCAAVAQNNLKRQGFETFLPVHEETRGKNGKFDTRMAPLFPGYIFVAFNAAKGLWRKINSTYGVSRLVGFGQGPTEVPAEIMQQLMARCDEHGRLLPSGRLQPGDRVTLVTGPLASFAAEIEAIAPDQRVWVLLDIMGGQTRVTVGADQLRPI</sequence>
<dbReference type="Pfam" id="PF02357">
    <property type="entry name" value="NusG"/>
    <property type="match status" value="1"/>
</dbReference>
<evidence type="ECO:0000256" key="1">
    <source>
        <dbReference type="ARBA" id="ARBA00022814"/>
    </source>
</evidence>
<dbReference type="EMBL" id="CP036532">
    <property type="protein sequence ID" value="QBK30817.1"/>
    <property type="molecule type" value="Genomic_DNA"/>
</dbReference>
<proteinExistence type="predicted"/>
<feature type="region of interest" description="Disordered" evidence="4">
    <location>
        <begin position="1"/>
        <end position="29"/>
    </location>
</feature>
<dbReference type="GO" id="GO:0031564">
    <property type="term" value="P:transcription antitermination"/>
    <property type="evidence" value="ECO:0007669"/>
    <property type="project" value="UniProtKB-KW"/>
</dbReference>
<evidence type="ECO:0000313" key="6">
    <source>
        <dbReference type="EMBL" id="QBK30817.1"/>
    </source>
</evidence>
<dbReference type="PANTHER" id="PTHR30265:SF7">
    <property type="entry name" value="TRANSCRIPTION ANTITERMINATION PROTEIN RFAH"/>
    <property type="match status" value="1"/>
</dbReference>
<dbReference type="OrthoDB" id="9787731at2"/>
<evidence type="ECO:0000313" key="7">
    <source>
        <dbReference type="Proteomes" id="UP000293719"/>
    </source>
</evidence>
<name>A0A4P6V096_9HYPH</name>
<organism evidence="6 7">
    <name type="scientific">Roseitalea porphyridii</name>
    <dbReference type="NCBI Taxonomy" id="1852022"/>
    <lineage>
        <taxon>Bacteria</taxon>
        <taxon>Pseudomonadati</taxon>
        <taxon>Pseudomonadota</taxon>
        <taxon>Alphaproteobacteria</taxon>
        <taxon>Hyphomicrobiales</taxon>
        <taxon>Ahrensiaceae</taxon>
        <taxon>Roseitalea</taxon>
    </lineage>
</organism>
<dbReference type="CDD" id="cd06091">
    <property type="entry name" value="KOW_NusG"/>
    <property type="match status" value="1"/>
</dbReference>
<dbReference type="PANTHER" id="PTHR30265">
    <property type="entry name" value="RHO-INTERACTING TRANSCRIPTION TERMINATION FACTOR NUSG"/>
    <property type="match status" value="1"/>
</dbReference>
<dbReference type="InterPro" id="IPR036735">
    <property type="entry name" value="NGN_dom_sf"/>
</dbReference>
<gene>
    <name evidence="6" type="ORF">E0E05_09540</name>
</gene>
<reference evidence="6 7" key="1">
    <citation type="journal article" date="2017" name="Int. J. Syst. Evol. Microbiol.">
        <title>Roseitalea porphyridii gen. nov., sp. nov., isolated from a red alga, and reclassification of Hoeflea suaedae Chung et al. 2013 as Pseudohoeflea suaedae gen. nov., comb. nov.</title>
        <authorList>
            <person name="Hyeon J.W."/>
            <person name="Jeong S.E."/>
            <person name="Baek K."/>
            <person name="Jeon C.O."/>
        </authorList>
    </citation>
    <scope>NUCLEOTIDE SEQUENCE [LARGE SCALE GENOMIC DNA]</scope>
    <source>
        <strain evidence="6 7">MA7-20</strain>
    </source>
</reference>
<evidence type="ECO:0000256" key="2">
    <source>
        <dbReference type="ARBA" id="ARBA00023015"/>
    </source>
</evidence>
<dbReference type="GO" id="GO:0005829">
    <property type="term" value="C:cytosol"/>
    <property type="evidence" value="ECO:0007669"/>
    <property type="project" value="TreeGrafter"/>
</dbReference>